<reference evidence="1 2" key="1">
    <citation type="submission" date="2023-07" db="EMBL/GenBank/DDBJ databases">
        <title>Genomic Encyclopedia of Type Strains, Phase IV (KMG-IV): sequencing the most valuable type-strain genomes for metagenomic binning, comparative biology and taxonomic classification.</title>
        <authorList>
            <person name="Goeker M."/>
        </authorList>
    </citation>
    <scope>NUCLEOTIDE SEQUENCE [LARGE SCALE GENOMIC DNA]</scope>
    <source>
        <strain evidence="1 2">DSM 1112</strain>
    </source>
</reference>
<dbReference type="InterPro" id="IPR013078">
    <property type="entry name" value="His_Pase_superF_clade-1"/>
</dbReference>
<dbReference type="RefSeq" id="WP_307232234.1">
    <property type="nucleotide sequence ID" value="NZ_JAUSVF010000001.1"/>
</dbReference>
<accession>A0ABU0BUY6</accession>
<name>A0ABU0BUY6_9HYPH</name>
<evidence type="ECO:0000313" key="1">
    <source>
        <dbReference type="EMBL" id="MDQ0321534.1"/>
    </source>
</evidence>
<dbReference type="Proteomes" id="UP001230207">
    <property type="component" value="Unassembled WGS sequence"/>
</dbReference>
<organism evidence="1 2">
    <name type="scientific">Pararhizobium capsulatum DSM 1112</name>
    <dbReference type="NCBI Taxonomy" id="1121113"/>
    <lineage>
        <taxon>Bacteria</taxon>
        <taxon>Pseudomonadati</taxon>
        <taxon>Pseudomonadota</taxon>
        <taxon>Alphaproteobacteria</taxon>
        <taxon>Hyphomicrobiales</taxon>
        <taxon>Rhizobiaceae</taxon>
        <taxon>Rhizobium/Agrobacterium group</taxon>
        <taxon>Pararhizobium</taxon>
    </lineage>
</organism>
<dbReference type="SMART" id="SM00855">
    <property type="entry name" value="PGAM"/>
    <property type="match status" value="1"/>
</dbReference>
<dbReference type="SUPFAM" id="SSF53254">
    <property type="entry name" value="Phosphoglycerate mutase-like"/>
    <property type="match status" value="1"/>
</dbReference>
<dbReference type="EMBL" id="JAUSVF010000001">
    <property type="protein sequence ID" value="MDQ0321534.1"/>
    <property type="molecule type" value="Genomic_DNA"/>
</dbReference>
<dbReference type="InterPro" id="IPR029033">
    <property type="entry name" value="His_PPase_superfam"/>
</dbReference>
<gene>
    <name evidence="1" type="ORF">QO002_003672</name>
</gene>
<keyword evidence="2" id="KW-1185">Reference proteome</keyword>
<comment type="caution">
    <text evidence="1">The sequence shown here is derived from an EMBL/GenBank/DDBJ whole genome shotgun (WGS) entry which is preliminary data.</text>
</comment>
<protein>
    <submittedName>
        <fullName evidence="1">Broad specificity phosphatase PhoE</fullName>
    </submittedName>
</protein>
<dbReference type="Pfam" id="PF00300">
    <property type="entry name" value="His_Phos_1"/>
    <property type="match status" value="1"/>
</dbReference>
<sequence>MSRATRLTLICRGETASAKLSRFSSDEPLLEGEHDKAAAVATTLRTIGRLLTAPEQSAQETAAAIGGTPVVDPVFRDLSFDRWQGRTLADIAASTPDELGLWMTDPSAAPHGGESIAQLFDRTAHWMAENRAAGGHTAAVTHPVVIRAIVLSVLDAPLSSFWKLDVGLLSLTELTSDGRRWVVQSLGKVLHGRETVQ</sequence>
<evidence type="ECO:0000313" key="2">
    <source>
        <dbReference type="Proteomes" id="UP001230207"/>
    </source>
</evidence>
<proteinExistence type="predicted"/>
<dbReference type="Gene3D" id="3.40.50.1240">
    <property type="entry name" value="Phosphoglycerate mutase-like"/>
    <property type="match status" value="1"/>
</dbReference>